<evidence type="ECO:0000256" key="1">
    <source>
        <dbReference type="ARBA" id="ARBA00004123"/>
    </source>
</evidence>
<evidence type="ECO:0000313" key="6">
    <source>
        <dbReference type="EMBL" id="KAJ8764406.1"/>
    </source>
</evidence>
<dbReference type="PANTHER" id="PTHR43952">
    <property type="entry name" value="MYB FAMILY TRANSCRIPTION FACTOR-RELATED"/>
    <property type="match status" value="1"/>
</dbReference>
<keyword evidence="2" id="KW-0805">Transcription regulation</keyword>
<dbReference type="Gene3D" id="1.10.10.60">
    <property type="entry name" value="Homeodomain-like"/>
    <property type="match status" value="1"/>
</dbReference>
<keyword evidence="7" id="KW-1185">Reference proteome</keyword>
<dbReference type="InterPro" id="IPR009057">
    <property type="entry name" value="Homeodomain-like_sf"/>
</dbReference>
<keyword evidence="4" id="KW-0539">Nucleus</keyword>
<name>A0AAV8TC82_9ROSI</name>
<comment type="caution">
    <text evidence="6">The sequence shown here is derived from an EMBL/GenBank/DDBJ whole genome shotgun (WGS) entry which is preliminary data.</text>
</comment>
<reference evidence="6 7" key="1">
    <citation type="submission" date="2021-09" db="EMBL/GenBank/DDBJ databases">
        <title>Genomic insights and catalytic innovation underlie evolution of tropane alkaloids biosynthesis.</title>
        <authorList>
            <person name="Wang Y.-J."/>
            <person name="Tian T."/>
            <person name="Huang J.-P."/>
            <person name="Huang S.-X."/>
        </authorList>
    </citation>
    <scope>NUCLEOTIDE SEQUENCE [LARGE SCALE GENOMIC DNA]</scope>
    <source>
        <strain evidence="6">KIB-2018</strain>
        <tissue evidence="6">Leaf</tissue>
    </source>
</reference>
<keyword evidence="3" id="KW-0804">Transcription</keyword>
<dbReference type="Proteomes" id="UP001159364">
    <property type="component" value="Linkage Group LG05"/>
</dbReference>
<evidence type="ECO:0000313" key="7">
    <source>
        <dbReference type="Proteomes" id="UP001159364"/>
    </source>
</evidence>
<dbReference type="InterPro" id="IPR001005">
    <property type="entry name" value="SANT/Myb"/>
</dbReference>
<dbReference type="PROSITE" id="PS50090">
    <property type="entry name" value="MYB_LIKE"/>
    <property type="match status" value="1"/>
</dbReference>
<protein>
    <recommendedName>
        <fullName evidence="5">Myb-like domain-containing protein</fullName>
    </recommendedName>
</protein>
<gene>
    <name evidence="6" type="ORF">K2173_006146</name>
</gene>
<proteinExistence type="predicted"/>
<dbReference type="SMART" id="SM00717">
    <property type="entry name" value="SANT"/>
    <property type="match status" value="1"/>
</dbReference>
<dbReference type="Pfam" id="PF00249">
    <property type="entry name" value="Myb_DNA-binding"/>
    <property type="match status" value="1"/>
</dbReference>
<dbReference type="GO" id="GO:0003700">
    <property type="term" value="F:DNA-binding transcription factor activity"/>
    <property type="evidence" value="ECO:0007669"/>
    <property type="project" value="InterPro"/>
</dbReference>
<dbReference type="AlphaFoldDB" id="A0AAV8TC82"/>
<evidence type="ECO:0000259" key="5">
    <source>
        <dbReference type="PROSITE" id="PS50090"/>
    </source>
</evidence>
<dbReference type="FunFam" id="1.10.10.60:FF:000154">
    <property type="entry name" value="Transcription factor SRM1"/>
    <property type="match status" value="1"/>
</dbReference>
<dbReference type="GO" id="GO:0005634">
    <property type="term" value="C:nucleus"/>
    <property type="evidence" value="ECO:0007669"/>
    <property type="project" value="UniProtKB-SubCell"/>
</dbReference>
<organism evidence="6 7">
    <name type="scientific">Erythroxylum novogranatense</name>
    <dbReference type="NCBI Taxonomy" id="1862640"/>
    <lineage>
        <taxon>Eukaryota</taxon>
        <taxon>Viridiplantae</taxon>
        <taxon>Streptophyta</taxon>
        <taxon>Embryophyta</taxon>
        <taxon>Tracheophyta</taxon>
        <taxon>Spermatophyta</taxon>
        <taxon>Magnoliopsida</taxon>
        <taxon>eudicotyledons</taxon>
        <taxon>Gunneridae</taxon>
        <taxon>Pentapetalae</taxon>
        <taxon>rosids</taxon>
        <taxon>fabids</taxon>
        <taxon>Malpighiales</taxon>
        <taxon>Erythroxylaceae</taxon>
        <taxon>Erythroxylum</taxon>
    </lineage>
</organism>
<evidence type="ECO:0000256" key="2">
    <source>
        <dbReference type="ARBA" id="ARBA00023015"/>
    </source>
</evidence>
<comment type="subcellular location">
    <subcellularLocation>
        <location evidence="1">Nucleus</location>
    </subcellularLocation>
</comment>
<evidence type="ECO:0000256" key="4">
    <source>
        <dbReference type="ARBA" id="ARBA00023242"/>
    </source>
</evidence>
<dbReference type="InterPro" id="IPR044636">
    <property type="entry name" value="RADIALIS-like"/>
</dbReference>
<evidence type="ECO:0000256" key="3">
    <source>
        <dbReference type="ARBA" id="ARBA00023163"/>
    </source>
</evidence>
<dbReference type="EMBL" id="JAIWQS010000005">
    <property type="protein sequence ID" value="KAJ8764406.1"/>
    <property type="molecule type" value="Genomic_DNA"/>
</dbReference>
<feature type="domain" description="Myb-like" evidence="5">
    <location>
        <begin position="11"/>
        <end position="59"/>
    </location>
</feature>
<dbReference type="SUPFAM" id="SSF46689">
    <property type="entry name" value="Homeodomain-like"/>
    <property type="match status" value="1"/>
</dbReference>
<accession>A0AAV8TC82</accession>
<sequence>MGSFSFAEGNSNWTAKQNKLFEEALAIYDKDTPDRWRIIANIVGDTTEEEVKRRYQILVDDVKHIESDRIPLPDYKEEPSISESDINNQYFSDLERLQKKLNTQLINQ</sequence>
<dbReference type="CDD" id="cd00167">
    <property type="entry name" value="SANT"/>
    <property type="match status" value="1"/>
</dbReference>
<dbReference type="PANTHER" id="PTHR43952:SF60">
    <property type="entry name" value="PROTEIN RADIALIS-LIKE 3"/>
    <property type="match status" value="1"/>
</dbReference>